<dbReference type="RefSeq" id="WP_185043497.1">
    <property type="nucleotide sequence ID" value="NZ_BAABFG010000005.1"/>
</dbReference>
<accession>A0A7W7H3E6</accession>
<reference evidence="1 2" key="1">
    <citation type="submission" date="2020-08" db="EMBL/GenBank/DDBJ databases">
        <title>Sequencing the genomes of 1000 actinobacteria strains.</title>
        <authorList>
            <person name="Klenk H.-P."/>
        </authorList>
    </citation>
    <scope>NUCLEOTIDE SEQUENCE [LARGE SCALE GENOMIC DNA]</scope>
    <source>
        <strain evidence="1 2">DSM 45809</strain>
    </source>
</reference>
<evidence type="ECO:0000313" key="2">
    <source>
        <dbReference type="Proteomes" id="UP000546162"/>
    </source>
</evidence>
<dbReference type="AlphaFoldDB" id="A0A7W7H3E6"/>
<protein>
    <submittedName>
        <fullName evidence="1">Uncharacterized protein</fullName>
    </submittedName>
</protein>
<sequence length="196" mass="20813">MTLRLRPDQGTAAAWRALWAIVEGRLTEDSLRSAQAAASLMPYASEHPAHLLVVAVDAIVDTIVGWADEIGKNPACMAEVCFDMLHGQLQPPERLLLLGAGQTLLAVDPTGEAGSPHPVCHPWPPQAAVASLGTAGGGEVLRQALAAAAQTHGMEQQPVLVLINAAPTVLTNVLWGYSRSDPDRMRVLLDDRLAVR</sequence>
<organism evidence="1 2">
    <name type="scientific">Actinoplanes octamycinicus</name>
    <dbReference type="NCBI Taxonomy" id="135948"/>
    <lineage>
        <taxon>Bacteria</taxon>
        <taxon>Bacillati</taxon>
        <taxon>Actinomycetota</taxon>
        <taxon>Actinomycetes</taxon>
        <taxon>Micromonosporales</taxon>
        <taxon>Micromonosporaceae</taxon>
        <taxon>Actinoplanes</taxon>
    </lineage>
</organism>
<comment type="caution">
    <text evidence="1">The sequence shown here is derived from an EMBL/GenBank/DDBJ whole genome shotgun (WGS) entry which is preliminary data.</text>
</comment>
<name>A0A7W7H3E6_9ACTN</name>
<dbReference type="EMBL" id="JACHNB010000001">
    <property type="protein sequence ID" value="MBB4743198.1"/>
    <property type="molecule type" value="Genomic_DNA"/>
</dbReference>
<proteinExistence type="predicted"/>
<dbReference type="Proteomes" id="UP000546162">
    <property type="component" value="Unassembled WGS sequence"/>
</dbReference>
<evidence type="ECO:0000313" key="1">
    <source>
        <dbReference type="EMBL" id="MBB4743198.1"/>
    </source>
</evidence>
<gene>
    <name evidence="1" type="ORF">BJY16_006657</name>
</gene>
<keyword evidence="2" id="KW-1185">Reference proteome</keyword>